<keyword evidence="16" id="KW-1185">Reference proteome</keyword>
<keyword evidence="6" id="KW-0831">Ubiquinone biosynthesis</keyword>
<evidence type="ECO:0000256" key="8">
    <source>
        <dbReference type="ARBA" id="ARBA00022741"/>
    </source>
</evidence>
<dbReference type="Proteomes" id="UP001161405">
    <property type="component" value="Unassembled WGS sequence"/>
</dbReference>
<evidence type="ECO:0000256" key="6">
    <source>
        <dbReference type="ARBA" id="ARBA00022688"/>
    </source>
</evidence>
<organism evidence="15 16">
    <name type="scientific">Maritalea porphyrae</name>
    <dbReference type="NCBI Taxonomy" id="880732"/>
    <lineage>
        <taxon>Bacteria</taxon>
        <taxon>Pseudomonadati</taxon>
        <taxon>Pseudomonadota</taxon>
        <taxon>Alphaproteobacteria</taxon>
        <taxon>Hyphomicrobiales</taxon>
        <taxon>Devosiaceae</taxon>
        <taxon>Maritalea</taxon>
    </lineage>
</organism>
<keyword evidence="11 13" id="KW-1133">Transmembrane helix</keyword>
<reference evidence="15" key="2">
    <citation type="submission" date="2023-01" db="EMBL/GenBank/DDBJ databases">
        <title>Draft genome sequence of Maritalea porphyrae strain NBRC 107169.</title>
        <authorList>
            <person name="Sun Q."/>
            <person name="Mori K."/>
        </authorList>
    </citation>
    <scope>NUCLEOTIDE SEQUENCE</scope>
    <source>
        <strain evidence="15">NBRC 107169</strain>
    </source>
</reference>
<evidence type="ECO:0000256" key="11">
    <source>
        <dbReference type="ARBA" id="ARBA00022989"/>
    </source>
</evidence>
<comment type="pathway">
    <text evidence="1">Cofactor biosynthesis; ubiquinone biosynthesis [regulation].</text>
</comment>
<protein>
    <recommendedName>
        <fullName evidence="14">Protein kinase domain-containing protein</fullName>
    </recommendedName>
</protein>
<evidence type="ECO:0000256" key="4">
    <source>
        <dbReference type="ARBA" id="ARBA00022519"/>
    </source>
</evidence>
<keyword evidence="7 13" id="KW-0812">Transmembrane</keyword>
<evidence type="ECO:0000256" key="5">
    <source>
        <dbReference type="ARBA" id="ARBA00022679"/>
    </source>
</evidence>
<evidence type="ECO:0000256" key="2">
    <source>
        <dbReference type="ARBA" id="ARBA00009670"/>
    </source>
</evidence>
<evidence type="ECO:0000256" key="3">
    <source>
        <dbReference type="ARBA" id="ARBA00022475"/>
    </source>
</evidence>
<feature type="transmembrane region" description="Helical" evidence="13">
    <location>
        <begin position="485"/>
        <end position="507"/>
    </location>
</feature>
<accession>A0ABQ5UQ13</accession>
<dbReference type="CDD" id="cd13972">
    <property type="entry name" value="UbiB"/>
    <property type="match status" value="1"/>
</dbReference>
<dbReference type="Gene3D" id="1.10.510.10">
    <property type="entry name" value="Transferase(Phosphotransferase) domain 1"/>
    <property type="match status" value="1"/>
</dbReference>
<dbReference type="SUPFAM" id="SSF56112">
    <property type="entry name" value="Protein kinase-like (PK-like)"/>
    <property type="match status" value="1"/>
</dbReference>
<dbReference type="InterPro" id="IPR000719">
    <property type="entry name" value="Prot_kinase_dom"/>
</dbReference>
<evidence type="ECO:0000313" key="16">
    <source>
        <dbReference type="Proteomes" id="UP001161405"/>
    </source>
</evidence>
<evidence type="ECO:0000256" key="1">
    <source>
        <dbReference type="ARBA" id="ARBA00005020"/>
    </source>
</evidence>
<gene>
    <name evidence="15" type="primary">aarF</name>
    <name evidence="15" type="ORF">GCM10007879_12080</name>
</gene>
<dbReference type="EMBL" id="BSNI01000002">
    <property type="protein sequence ID" value="GLQ16959.1"/>
    <property type="molecule type" value="Genomic_DNA"/>
</dbReference>
<keyword evidence="9" id="KW-0418">Kinase</keyword>
<keyword evidence="3" id="KW-1003">Cell membrane</keyword>
<keyword evidence="12 13" id="KW-0472">Membrane</keyword>
<name>A0ABQ5UQ13_9HYPH</name>
<comment type="caution">
    <text evidence="15">The sequence shown here is derived from an EMBL/GenBank/DDBJ whole genome shotgun (WGS) entry which is preliminary data.</text>
</comment>
<dbReference type="NCBIfam" id="TIGR01982">
    <property type="entry name" value="UbiB"/>
    <property type="match status" value="1"/>
</dbReference>
<evidence type="ECO:0000256" key="7">
    <source>
        <dbReference type="ARBA" id="ARBA00022692"/>
    </source>
</evidence>
<dbReference type="Pfam" id="PF03109">
    <property type="entry name" value="ABC1"/>
    <property type="match status" value="1"/>
</dbReference>
<keyword evidence="10" id="KW-0067">ATP-binding</keyword>
<dbReference type="RefSeq" id="WP_284362769.1">
    <property type="nucleotide sequence ID" value="NZ_BSNI01000002.1"/>
</dbReference>
<evidence type="ECO:0000256" key="9">
    <source>
        <dbReference type="ARBA" id="ARBA00022777"/>
    </source>
</evidence>
<feature type="domain" description="Protein kinase" evidence="14">
    <location>
        <begin position="122"/>
        <end position="511"/>
    </location>
</feature>
<keyword evidence="8" id="KW-0547">Nucleotide-binding</keyword>
<proteinExistence type="inferred from homology"/>
<keyword evidence="5" id="KW-0808">Transferase</keyword>
<sequence length="511" mass="56610">MGLFAYLRLVRAGYVLAREGAFSLTEGQGIKGPAATAIWFARLIERPSVRKTGRVERLSAALQKLGPTYVKLGQLLATRADIVGPVVAKDLANLQDKMPPFDQTLVPAILEEALGEKATTLTEVSGPVAAASIAQVHSAQLVDSNGTPQKVAIKLLRPDVEVRFKKDLASLKAAAGFFELIAPKAKRLKPKDIVETLERSAILEMDLRMEAAAISELYDNTKDDEGFEIPTIHWPQTGRNVMVTSWMDGIPIRDHEAIDKAGLDRKKIAKELMQHFLRHAIRDGYFHADMHPGNLFVDPKTGHVRAVDFGIMGRIGKPEQKFLAEILYGFIRRDYRHISQLHFDIGYVPKHQSVDDFAQSLRAIGEPLVGRTANEISMAKVLAQLLDNTALFEMEARTELVMLQKNMVLVEGVARTLDPELNIWEVSEPIVSKWVKRNVGPIGIAEEARDTGVALYSAAKKVPLLVQRYEAMLDQAEKDRANPPFFMRTWFTVLVVGLMIAVGAAAIKTLV</sequence>
<dbReference type="InterPro" id="IPR004147">
    <property type="entry name" value="ABC1_dom"/>
</dbReference>
<dbReference type="PROSITE" id="PS50011">
    <property type="entry name" value="PROTEIN_KINASE_DOM"/>
    <property type="match status" value="1"/>
</dbReference>
<evidence type="ECO:0000256" key="10">
    <source>
        <dbReference type="ARBA" id="ARBA00022840"/>
    </source>
</evidence>
<reference evidence="15" key="1">
    <citation type="journal article" date="2014" name="Int. J. Syst. Evol. Microbiol.">
        <title>Complete genome of a new Firmicutes species belonging to the dominant human colonic microbiota ('Ruminococcus bicirculans') reveals two chromosomes and a selective capacity to utilize plant glucans.</title>
        <authorList>
            <consortium name="NISC Comparative Sequencing Program"/>
            <person name="Wegmann U."/>
            <person name="Louis P."/>
            <person name="Goesmann A."/>
            <person name="Henrissat B."/>
            <person name="Duncan S.H."/>
            <person name="Flint H.J."/>
        </authorList>
    </citation>
    <scope>NUCLEOTIDE SEQUENCE</scope>
    <source>
        <strain evidence="15">NBRC 107169</strain>
    </source>
</reference>
<dbReference type="InterPro" id="IPR011009">
    <property type="entry name" value="Kinase-like_dom_sf"/>
</dbReference>
<evidence type="ECO:0000313" key="15">
    <source>
        <dbReference type="EMBL" id="GLQ16959.1"/>
    </source>
</evidence>
<keyword evidence="4" id="KW-0997">Cell inner membrane</keyword>
<comment type="similarity">
    <text evidence="2">Belongs to the protein kinase superfamily. ADCK protein kinase family.</text>
</comment>
<dbReference type="InterPro" id="IPR050154">
    <property type="entry name" value="UbiB_kinase"/>
</dbReference>
<evidence type="ECO:0000256" key="13">
    <source>
        <dbReference type="SAM" id="Phobius"/>
    </source>
</evidence>
<dbReference type="PANTHER" id="PTHR10566">
    <property type="entry name" value="CHAPERONE-ACTIVITY OF BC1 COMPLEX CABC1 -RELATED"/>
    <property type="match status" value="1"/>
</dbReference>
<evidence type="ECO:0000259" key="14">
    <source>
        <dbReference type="PROSITE" id="PS50011"/>
    </source>
</evidence>
<dbReference type="InterPro" id="IPR045308">
    <property type="entry name" value="UbiB_bact"/>
</dbReference>
<dbReference type="PANTHER" id="PTHR10566:SF113">
    <property type="entry name" value="PROTEIN ACTIVITY OF BC1 COMPLEX KINASE 7, CHLOROPLASTIC"/>
    <property type="match status" value="1"/>
</dbReference>
<dbReference type="InterPro" id="IPR010232">
    <property type="entry name" value="UbiB"/>
</dbReference>
<evidence type="ECO:0000256" key="12">
    <source>
        <dbReference type="ARBA" id="ARBA00023136"/>
    </source>
</evidence>